<evidence type="ECO:0000256" key="8">
    <source>
        <dbReference type="ARBA" id="ARBA00023136"/>
    </source>
</evidence>
<gene>
    <name evidence="10" type="ORF">EubceDRAFT1_0483</name>
</gene>
<keyword evidence="8" id="KW-0472">Membrane</keyword>
<evidence type="ECO:0000256" key="6">
    <source>
        <dbReference type="ARBA" id="ARBA00022840"/>
    </source>
</evidence>
<evidence type="ECO:0000256" key="5">
    <source>
        <dbReference type="ARBA" id="ARBA00022741"/>
    </source>
</evidence>
<dbReference type="SUPFAM" id="SSF52540">
    <property type="entry name" value="P-loop containing nucleoside triphosphate hydrolases"/>
    <property type="match status" value="1"/>
</dbReference>
<dbReference type="EMBL" id="CM001487">
    <property type="protein sequence ID" value="EIM56332.1"/>
    <property type="molecule type" value="Genomic_DNA"/>
</dbReference>
<dbReference type="PANTHER" id="PTHR43166:SF9">
    <property type="entry name" value="GLUTAMATE_ASPARTATE IMPORT ATP-BINDING PROTEIN GLTL"/>
    <property type="match status" value="1"/>
</dbReference>
<evidence type="ECO:0000256" key="4">
    <source>
        <dbReference type="ARBA" id="ARBA00022475"/>
    </source>
</evidence>
<sequence>MSENNTLIKIEHLVKAFGDNTVLNDVSNHIDAGEKVVILGPSGSGKSTILRCMNLLEMPTSGKIFFDGQDITDPACDINKIRQHMGMVFQHFNLFPNMTVRKNITLAPLRTGLMTQEEADAEAEKLLRRVDLYDKADAYPASLSGGQKQRIAIVRALAMRPRLMLFDEPTSALDPEMVGEVLNVMKELADDGMTMAVVTHEMGFAREVADRVLFCADGIIMEEGTPDDIFNHPKAPRLQEFLSKVL</sequence>
<evidence type="ECO:0000256" key="1">
    <source>
        <dbReference type="ARBA" id="ARBA00004202"/>
    </source>
</evidence>
<comment type="similarity">
    <text evidence="2">Belongs to the ABC transporter superfamily.</text>
</comment>
<dbReference type="SMART" id="SM00382">
    <property type="entry name" value="AAA"/>
    <property type="match status" value="1"/>
</dbReference>
<feature type="domain" description="ABC transporter" evidence="9">
    <location>
        <begin position="8"/>
        <end position="242"/>
    </location>
</feature>
<dbReference type="InterPro" id="IPR027417">
    <property type="entry name" value="P-loop_NTPase"/>
</dbReference>
<comment type="subcellular location">
    <subcellularLocation>
        <location evidence="1">Cell membrane</location>
        <topology evidence="1">Peripheral membrane protein</topology>
    </subcellularLocation>
</comment>
<dbReference type="InterPro" id="IPR050086">
    <property type="entry name" value="MetN_ABC_transporter-like"/>
</dbReference>
<evidence type="ECO:0000259" key="9">
    <source>
        <dbReference type="PROSITE" id="PS50893"/>
    </source>
</evidence>
<dbReference type="STRING" id="633697.EubceDRAFT1_0483"/>
<dbReference type="HOGENOM" id="CLU_000604_1_22_9"/>
<dbReference type="OrthoDB" id="9804199at2"/>
<evidence type="ECO:0000256" key="3">
    <source>
        <dbReference type="ARBA" id="ARBA00022448"/>
    </source>
</evidence>
<organism evidence="10 11">
    <name type="scientific">Eubacterium cellulosolvens (strain ATCC 43171 / JCM 9499 / 6)</name>
    <name type="common">Cillobacterium cellulosolvens</name>
    <dbReference type="NCBI Taxonomy" id="633697"/>
    <lineage>
        <taxon>Bacteria</taxon>
        <taxon>Bacillati</taxon>
        <taxon>Bacillota</taxon>
        <taxon>Clostridia</taxon>
        <taxon>Eubacteriales</taxon>
        <taxon>Eubacteriaceae</taxon>
        <taxon>Eubacterium</taxon>
    </lineage>
</organism>
<keyword evidence="5" id="KW-0547">Nucleotide-binding</keyword>
<reference evidence="10 11" key="1">
    <citation type="submission" date="2010-08" db="EMBL/GenBank/DDBJ databases">
        <authorList>
            <consortium name="US DOE Joint Genome Institute (JGI-PGF)"/>
            <person name="Lucas S."/>
            <person name="Copeland A."/>
            <person name="Lapidus A."/>
            <person name="Cheng J.-F."/>
            <person name="Bruce D."/>
            <person name="Goodwin L."/>
            <person name="Pitluck S."/>
            <person name="Land M.L."/>
            <person name="Hauser L."/>
            <person name="Chang Y.-J."/>
            <person name="Anderson I.J."/>
            <person name="Johnson E."/>
            <person name="Mulhopadhyay B."/>
            <person name="Kyrpides N."/>
            <person name="Woyke T.J."/>
        </authorList>
    </citation>
    <scope>NUCLEOTIDE SEQUENCE [LARGE SCALE GENOMIC DNA]</scope>
    <source>
        <strain evidence="10 11">6</strain>
    </source>
</reference>
<dbReference type="PANTHER" id="PTHR43166">
    <property type="entry name" value="AMINO ACID IMPORT ATP-BINDING PROTEIN"/>
    <property type="match status" value="1"/>
</dbReference>
<evidence type="ECO:0000313" key="10">
    <source>
        <dbReference type="EMBL" id="EIM56332.1"/>
    </source>
</evidence>
<reference evidence="10 11" key="2">
    <citation type="submission" date="2012-02" db="EMBL/GenBank/DDBJ databases">
        <title>Improved High-Quality Draft sequence of Eubacterium cellulosolvens 6.</title>
        <authorList>
            <consortium name="US DOE Joint Genome Institute"/>
            <person name="Lucas S."/>
            <person name="Han J."/>
            <person name="Lapidus A."/>
            <person name="Cheng J.-F."/>
            <person name="Goodwin L."/>
            <person name="Pitluck S."/>
            <person name="Peters L."/>
            <person name="Mikhailova N."/>
            <person name="Gu W."/>
            <person name="Detter J.C."/>
            <person name="Han C."/>
            <person name="Tapia R."/>
            <person name="Land M."/>
            <person name="Hauser L."/>
            <person name="Kyrpides N."/>
            <person name="Ivanova N."/>
            <person name="Pagani I."/>
            <person name="Johnson E."/>
            <person name="Mukhopadhyay B."/>
            <person name="Anderson I."/>
            <person name="Woyke T."/>
        </authorList>
    </citation>
    <scope>NUCLEOTIDE SEQUENCE [LARGE SCALE GENOMIC DNA]</scope>
    <source>
        <strain evidence="10 11">6</strain>
    </source>
</reference>
<dbReference type="PROSITE" id="PS00211">
    <property type="entry name" value="ABC_TRANSPORTER_1"/>
    <property type="match status" value="1"/>
</dbReference>
<dbReference type="InterPro" id="IPR003439">
    <property type="entry name" value="ABC_transporter-like_ATP-bd"/>
</dbReference>
<dbReference type="InterPro" id="IPR003593">
    <property type="entry name" value="AAA+_ATPase"/>
</dbReference>
<dbReference type="InterPro" id="IPR030679">
    <property type="entry name" value="ABC_ATPase_HisP-typ"/>
</dbReference>
<dbReference type="GO" id="GO:0005524">
    <property type="term" value="F:ATP binding"/>
    <property type="evidence" value="ECO:0007669"/>
    <property type="project" value="UniProtKB-KW"/>
</dbReference>
<dbReference type="FunFam" id="3.40.50.300:FF:000020">
    <property type="entry name" value="Amino acid ABC transporter ATP-binding component"/>
    <property type="match status" value="1"/>
</dbReference>
<name>I5ARA9_EUBC6</name>
<dbReference type="GO" id="GO:0016887">
    <property type="term" value="F:ATP hydrolysis activity"/>
    <property type="evidence" value="ECO:0007669"/>
    <property type="project" value="InterPro"/>
</dbReference>
<dbReference type="Proteomes" id="UP000005753">
    <property type="component" value="Chromosome"/>
</dbReference>
<accession>I5ARA9</accession>
<dbReference type="PROSITE" id="PS50893">
    <property type="entry name" value="ABC_TRANSPORTER_2"/>
    <property type="match status" value="1"/>
</dbReference>
<dbReference type="CDD" id="cd03262">
    <property type="entry name" value="ABC_HisP_GlnQ"/>
    <property type="match status" value="1"/>
</dbReference>
<keyword evidence="11" id="KW-1185">Reference proteome</keyword>
<evidence type="ECO:0000256" key="2">
    <source>
        <dbReference type="ARBA" id="ARBA00005417"/>
    </source>
</evidence>
<dbReference type="AlphaFoldDB" id="I5ARA9"/>
<keyword evidence="3" id="KW-0813">Transport</keyword>
<evidence type="ECO:0000313" key="11">
    <source>
        <dbReference type="Proteomes" id="UP000005753"/>
    </source>
</evidence>
<keyword evidence="7" id="KW-0029">Amino-acid transport</keyword>
<proteinExistence type="inferred from homology"/>
<dbReference type="GO" id="GO:0015424">
    <property type="term" value="F:ABC-type amino acid transporter activity"/>
    <property type="evidence" value="ECO:0007669"/>
    <property type="project" value="InterPro"/>
</dbReference>
<keyword evidence="6" id="KW-0067">ATP-binding</keyword>
<dbReference type="Pfam" id="PF00005">
    <property type="entry name" value="ABC_tran"/>
    <property type="match status" value="1"/>
</dbReference>
<protein>
    <submittedName>
        <fullName evidence="10">ABC-type polar amino acid transport system, ATPase component</fullName>
    </submittedName>
</protein>
<dbReference type="Gene3D" id="3.40.50.300">
    <property type="entry name" value="P-loop containing nucleotide triphosphate hydrolases"/>
    <property type="match status" value="1"/>
</dbReference>
<dbReference type="PIRSF" id="PIRSF039085">
    <property type="entry name" value="ABC_ATPase_HisP"/>
    <property type="match status" value="1"/>
</dbReference>
<dbReference type="eggNOG" id="COG1126">
    <property type="taxonomic scope" value="Bacteria"/>
</dbReference>
<evidence type="ECO:0000256" key="7">
    <source>
        <dbReference type="ARBA" id="ARBA00022970"/>
    </source>
</evidence>
<keyword evidence="4" id="KW-1003">Cell membrane</keyword>
<dbReference type="InterPro" id="IPR017871">
    <property type="entry name" value="ABC_transporter-like_CS"/>
</dbReference>
<dbReference type="GO" id="GO:0005886">
    <property type="term" value="C:plasma membrane"/>
    <property type="evidence" value="ECO:0007669"/>
    <property type="project" value="UniProtKB-SubCell"/>
</dbReference>